<protein>
    <submittedName>
        <fullName evidence="2">Copper-binding protein</fullName>
    </submittedName>
</protein>
<keyword evidence="3" id="KW-1185">Reference proteome</keyword>
<sequence length="120" mass="12821">MTSHCNLESKTMKQLLKLTAAVLIAGPLATITAPSFAHDEPMAAAHAEMSQGEIRNIDKDNGKLTIKHGELKNIGMPGMTMVFRVKDPAMLTQVKVGDQIHFVAEKVGGALTVTALQVAK</sequence>
<organism evidence="2 3">
    <name type="scientific">Ideonella azotifigens</name>
    <dbReference type="NCBI Taxonomy" id="513160"/>
    <lineage>
        <taxon>Bacteria</taxon>
        <taxon>Pseudomonadati</taxon>
        <taxon>Pseudomonadota</taxon>
        <taxon>Betaproteobacteria</taxon>
        <taxon>Burkholderiales</taxon>
        <taxon>Sphaerotilaceae</taxon>
        <taxon>Ideonella</taxon>
    </lineage>
</organism>
<feature type="chain" id="PRO_5045359237" evidence="1">
    <location>
        <begin position="38"/>
        <end position="120"/>
    </location>
</feature>
<evidence type="ECO:0000313" key="3">
    <source>
        <dbReference type="Proteomes" id="UP001500279"/>
    </source>
</evidence>
<keyword evidence="1" id="KW-0732">Signal</keyword>
<dbReference type="Gene3D" id="2.40.50.320">
    <property type="entry name" value="Copper binding periplasmic protein CusF"/>
    <property type="match status" value="1"/>
</dbReference>
<feature type="signal peptide" evidence="1">
    <location>
        <begin position="1"/>
        <end position="37"/>
    </location>
</feature>
<dbReference type="InterPro" id="IPR042230">
    <property type="entry name" value="CusF_sf"/>
</dbReference>
<dbReference type="EMBL" id="BAAAEW010000001">
    <property type="protein sequence ID" value="GAA0739513.1"/>
    <property type="molecule type" value="Genomic_DNA"/>
</dbReference>
<accession>A0ABN1JGW2</accession>
<name>A0ABN1JGW2_9BURK</name>
<dbReference type="Proteomes" id="UP001500279">
    <property type="component" value="Unassembled WGS sequence"/>
</dbReference>
<dbReference type="Pfam" id="PF11604">
    <property type="entry name" value="CusF_Ec"/>
    <property type="match status" value="1"/>
</dbReference>
<comment type="caution">
    <text evidence="2">The sequence shown here is derived from an EMBL/GenBank/DDBJ whole genome shotgun (WGS) entry which is preliminary data.</text>
</comment>
<reference evidence="2 3" key="1">
    <citation type="journal article" date="2019" name="Int. J. Syst. Evol. Microbiol.">
        <title>The Global Catalogue of Microorganisms (GCM) 10K type strain sequencing project: providing services to taxonomists for standard genome sequencing and annotation.</title>
        <authorList>
            <consortium name="The Broad Institute Genomics Platform"/>
            <consortium name="The Broad Institute Genome Sequencing Center for Infectious Disease"/>
            <person name="Wu L."/>
            <person name="Ma J."/>
        </authorList>
    </citation>
    <scope>NUCLEOTIDE SEQUENCE [LARGE SCALE GENOMIC DNA]</scope>
    <source>
        <strain evidence="2 3">JCM 15503</strain>
    </source>
</reference>
<proteinExistence type="predicted"/>
<evidence type="ECO:0000313" key="2">
    <source>
        <dbReference type="EMBL" id="GAA0739513.1"/>
    </source>
</evidence>
<gene>
    <name evidence="2" type="ORF">GCM10009107_00290</name>
</gene>
<evidence type="ECO:0000256" key="1">
    <source>
        <dbReference type="SAM" id="SignalP"/>
    </source>
</evidence>
<dbReference type="InterPro" id="IPR021647">
    <property type="entry name" value="CusF_Ec"/>
</dbReference>